<evidence type="ECO:0000313" key="3">
    <source>
        <dbReference type="Proteomes" id="UP000614216"/>
    </source>
</evidence>
<evidence type="ECO:0000256" key="1">
    <source>
        <dbReference type="SAM" id="SignalP"/>
    </source>
</evidence>
<dbReference type="Proteomes" id="UP000614216">
    <property type="component" value="Unassembled WGS sequence"/>
</dbReference>
<protein>
    <recommendedName>
        <fullName evidence="4">DUF5050 domain-containing protein</fullName>
    </recommendedName>
</protein>
<sequence length="307" mass="35554">MSKLIINFLFATLYAGMGASIHAQTLSQETFFESSVITDFQVGGDNLYFAEINYQFSDKINIKKLPNTCIMSIDSMLVRDMGYNNETNSMGLLFKDYNNQFYLYNEGVGKLPLEQQILDYGVFNTLSYSNYKGKDIIFGYLNETLYWYSDDKVESLTLGEEIKGATVVGGVFFLCSFDGKNLNIYSLRRNDLQKRKLHSVKMDNNIDEWSFFSNGTQSVLWYQHEQMITKLFIFDNEEQKNIDIEGHVHHIALLNDRYYFNISYFTSRDPFWQIGKSDSVKSSHICNIFSADLNSMVGDSKWTLPRK</sequence>
<dbReference type="AlphaFoldDB" id="A0A937FWY1"/>
<comment type="caution">
    <text evidence="2">The sequence shown here is derived from an EMBL/GenBank/DDBJ whole genome shotgun (WGS) entry which is preliminary data.</text>
</comment>
<proteinExistence type="predicted"/>
<dbReference type="RefSeq" id="WP_202857224.1">
    <property type="nucleotide sequence ID" value="NZ_JAEUGD010000053.1"/>
</dbReference>
<reference evidence="2" key="1">
    <citation type="submission" date="2021-01" db="EMBL/GenBank/DDBJ databases">
        <title>Fulvivirga kasyanovii gen. nov., sp nov., a novel member of the phylum Bacteroidetes isolated from seawater in a mussel farm.</title>
        <authorList>
            <person name="Zhao L.-H."/>
            <person name="Wang Z.-J."/>
        </authorList>
    </citation>
    <scope>NUCLEOTIDE SEQUENCE</scope>
    <source>
        <strain evidence="2">29W222</strain>
    </source>
</reference>
<name>A0A937FWY1_9BACT</name>
<feature type="signal peptide" evidence="1">
    <location>
        <begin position="1"/>
        <end position="23"/>
    </location>
</feature>
<evidence type="ECO:0008006" key="4">
    <source>
        <dbReference type="Google" id="ProtNLM"/>
    </source>
</evidence>
<organism evidence="2 3">
    <name type="scientific">Fulvivirga marina</name>
    <dbReference type="NCBI Taxonomy" id="2494733"/>
    <lineage>
        <taxon>Bacteria</taxon>
        <taxon>Pseudomonadati</taxon>
        <taxon>Bacteroidota</taxon>
        <taxon>Cytophagia</taxon>
        <taxon>Cytophagales</taxon>
        <taxon>Fulvivirgaceae</taxon>
        <taxon>Fulvivirga</taxon>
    </lineage>
</organism>
<gene>
    <name evidence="2" type="ORF">JMN32_15310</name>
</gene>
<keyword evidence="1" id="KW-0732">Signal</keyword>
<evidence type="ECO:0000313" key="2">
    <source>
        <dbReference type="EMBL" id="MBL6447685.1"/>
    </source>
</evidence>
<dbReference type="EMBL" id="JAEUGD010000053">
    <property type="protein sequence ID" value="MBL6447685.1"/>
    <property type="molecule type" value="Genomic_DNA"/>
</dbReference>
<feature type="chain" id="PRO_5037197904" description="DUF5050 domain-containing protein" evidence="1">
    <location>
        <begin position="24"/>
        <end position="307"/>
    </location>
</feature>
<keyword evidence="3" id="KW-1185">Reference proteome</keyword>
<accession>A0A937FWY1</accession>